<dbReference type="Gene3D" id="3.40.50.300">
    <property type="entry name" value="P-loop containing nucleotide triphosphate hydrolases"/>
    <property type="match status" value="2"/>
</dbReference>
<dbReference type="GO" id="GO:0003924">
    <property type="term" value="F:GTPase activity"/>
    <property type="evidence" value="ECO:0007669"/>
    <property type="project" value="InterPro"/>
</dbReference>
<dbReference type="PANTHER" id="PTHR10218:SF360">
    <property type="entry name" value="GUANINE NUCLEOTIDE-BINDING PROTEIN SUBUNIT ALPHA HOMOLOG"/>
    <property type="match status" value="1"/>
</dbReference>
<keyword evidence="4" id="KW-0460">Magnesium</keyword>
<dbReference type="SMART" id="SM00275">
    <property type="entry name" value="G_alpha"/>
    <property type="match status" value="1"/>
</dbReference>
<evidence type="ECO:0000256" key="5">
    <source>
        <dbReference type="SAM" id="Coils"/>
    </source>
</evidence>
<dbReference type="PROSITE" id="PS51882">
    <property type="entry name" value="G_ALPHA"/>
    <property type="match status" value="1"/>
</dbReference>
<proteinExistence type="predicted"/>
<dbReference type="EMBL" id="JADNYJ010000089">
    <property type="protein sequence ID" value="KAF8887645.1"/>
    <property type="molecule type" value="Genomic_DNA"/>
</dbReference>
<keyword evidence="3" id="KW-0807">Transducer</keyword>
<dbReference type="GO" id="GO:0005525">
    <property type="term" value="F:GTP binding"/>
    <property type="evidence" value="ECO:0007669"/>
    <property type="project" value="UniProtKB-KW"/>
</dbReference>
<dbReference type="GO" id="GO:0046872">
    <property type="term" value="F:metal ion binding"/>
    <property type="evidence" value="ECO:0007669"/>
    <property type="project" value="UniProtKB-KW"/>
</dbReference>
<evidence type="ECO:0000313" key="6">
    <source>
        <dbReference type="EMBL" id="KAF8887645.1"/>
    </source>
</evidence>
<dbReference type="SUPFAM" id="SSF52540">
    <property type="entry name" value="P-loop containing nucleoside triphosphate hydrolases"/>
    <property type="match status" value="1"/>
</dbReference>
<dbReference type="PRINTS" id="PR00318">
    <property type="entry name" value="GPROTEINA"/>
</dbReference>
<organism evidence="6 7">
    <name type="scientific">Gymnopilus junonius</name>
    <name type="common">Spectacular rustgill mushroom</name>
    <name type="synonym">Gymnopilus spectabilis subsp. junonius</name>
    <dbReference type="NCBI Taxonomy" id="109634"/>
    <lineage>
        <taxon>Eukaryota</taxon>
        <taxon>Fungi</taxon>
        <taxon>Dikarya</taxon>
        <taxon>Basidiomycota</taxon>
        <taxon>Agaricomycotina</taxon>
        <taxon>Agaricomycetes</taxon>
        <taxon>Agaricomycetidae</taxon>
        <taxon>Agaricales</taxon>
        <taxon>Agaricineae</taxon>
        <taxon>Hymenogastraceae</taxon>
        <taxon>Gymnopilus</taxon>
    </lineage>
</organism>
<sequence length="429" mass="48651">MNLKHALEARKERKRLQEEAQAAQRRSMVIEEDLKDWKIKLRKETYDADQTLLIGLPGSGKSTTVKYFRMIYAKREWEIRRSSWRAVVRLNIVQSTICVLEFIKERFVGQESTSGNEIDHPDDNSQAYEHDLVLISSPVEICSQQAVENPMVTVQGISSSVSLLNDEYKAALKFLPSLYVLEADLKSIIQMDFELESASSTLEDSEPSSIPRASGARARLLQSSTTLFADIVSATNSILTSEEIRGALVENGFHVDYLPWLNSMDISRISGSDYQPSDIDIMRANLRSVGLRKDPLEQIPMKLPLPIIFYDIGRSVNVMRTRTWIPFIDTLMFHLIFHTSVSISDEFSPLLGQKVKAGNYLEDSMTLWSSISASPFLRNTYFLVFFTKVDLLERQLDSGIRFKDHVKDYNGSRNDAASVFPFGAANLLI</sequence>
<reference evidence="6" key="1">
    <citation type="submission" date="2020-11" db="EMBL/GenBank/DDBJ databases">
        <authorList>
            <consortium name="DOE Joint Genome Institute"/>
            <person name="Ahrendt S."/>
            <person name="Riley R."/>
            <person name="Andreopoulos W."/>
            <person name="LaButti K."/>
            <person name="Pangilinan J."/>
            <person name="Ruiz-duenas F.J."/>
            <person name="Barrasa J.M."/>
            <person name="Sanchez-Garcia M."/>
            <person name="Camarero S."/>
            <person name="Miyauchi S."/>
            <person name="Serrano A."/>
            <person name="Linde D."/>
            <person name="Babiker R."/>
            <person name="Drula E."/>
            <person name="Ayuso-Fernandez I."/>
            <person name="Pacheco R."/>
            <person name="Padilla G."/>
            <person name="Ferreira P."/>
            <person name="Barriuso J."/>
            <person name="Kellner H."/>
            <person name="Castanera R."/>
            <person name="Alfaro M."/>
            <person name="Ramirez L."/>
            <person name="Pisabarro A.G."/>
            <person name="Kuo A."/>
            <person name="Tritt A."/>
            <person name="Lipzen A."/>
            <person name="He G."/>
            <person name="Yan M."/>
            <person name="Ng V."/>
            <person name="Cullen D."/>
            <person name="Martin F."/>
            <person name="Rosso M.-N."/>
            <person name="Henrissat B."/>
            <person name="Hibbett D."/>
            <person name="Martinez A.T."/>
            <person name="Grigoriev I.V."/>
        </authorList>
    </citation>
    <scope>NUCLEOTIDE SEQUENCE</scope>
    <source>
        <strain evidence="6">AH 44721</strain>
    </source>
</reference>
<dbReference type="GO" id="GO:0005834">
    <property type="term" value="C:heterotrimeric G-protein complex"/>
    <property type="evidence" value="ECO:0007669"/>
    <property type="project" value="TreeGrafter"/>
</dbReference>
<evidence type="ECO:0000256" key="3">
    <source>
        <dbReference type="ARBA" id="ARBA00023224"/>
    </source>
</evidence>
<keyword evidence="1" id="KW-0547">Nucleotide-binding</keyword>
<dbReference type="InterPro" id="IPR027417">
    <property type="entry name" value="P-loop_NTPase"/>
</dbReference>
<name>A0A9P5TJ99_GYMJU</name>
<dbReference type="GO" id="GO:0005737">
    <property type="term" value="C:cytoplasm"/>
    <property type="evidence" value="ECO:0007669"/>
    <property type="project" value="TreeGrafter"/>
</dbReference>
<dbReference type="Proteomes" id="UP000724874">
    <property type="component" value="Unassembled WGS sequence"/>
</dbReference>
<protein>
    <submittedName>
        <fullName evidence="6">Guanine nucleotide binding protein, alpha subunit</fullName>
    </submittedName>
</protein>
<dbReference type="OrthoDB" id="5817230at2759"/>
<dbReference type="PANTHER" id="PTHR10218">
    <property type="entry name" value="GTP-BINDING PROTEIN ALPHA SUBUNIT"/>
    <property type="match status" value="1"/>
</dbReference>
<evidence type="ECO:0000256" key="1">
    <source>
        <dbReference type="ARBA" id="ARBA00022741"/>
    </source>
</evidence>
<evidence type="ECO:0000313" key="7">
    <source>
        <dbReference type="Proteomes" id="UP000724874"/>
    </source>
</evidence>
<feature type="binding site" evidence="4">
    <location>
        <position position="288"/>
    </location>
    <ligand>
        <name>Mg(2+)</name>
        <dbReference type="ChEBI" id="CHEBI:18420"/>
    </ligand>
</feature>
<accession>A0A9P5TJ99</accession>
<dbReference type="Pfam" id="PF00503">
    <property type="entry name" value="G-alpha"/>
    <property type="match status" value="1"/>
</dbReference>
<dbReference type="GO" id="GO:0031683">
    <property type="term" value="F:G-protein beta/gamma-subunit complex binding"/>
    <property type="evidence" value="ECO:0007669"/>
    <property type="project" value="InterPro"/>
</dbReference>
<keyword evidence="5" id="KW-0175">Coiled coil</keyword>
<keyword evidence="2" id="KW-0342">GTP-binding</keyword>
<gene>
    <name evidence="6" type="ORF">CPB84DRAFT_1491981</name>
</gene>
<dbReference type="InterPro" id="IPR001019">
    <property type="entry name" value="Gprotein_alpha_su"/>
</dbReference>
<comment type="caution">
    <text evidence="6">The sequence shown here is derived from an EMBL/GenBank/DDBJ whole genome shotgun (WGS) entry which is preliminary data.</text>
</comment>
<feature type="coiled-coil region" evidence="5">
    <location>
        <begin position="6"/>
        <end position="33"/>
    </location>
</feature>
<dbReference type="GO" id="GO:0001664">
    <property type="term" value="F:G protein-coupled receptor binding"/>
    <property type="evidence" value="ECO:0007669"/>
    <property type="project" value="TreeGrafter"/>
</dbReference>
<dbReference type="GO" id="GO:0007188">
    <property type="term" value="P:adenylate cyclase-modulating G protein-coupled receptor signaling pathway"/>
    <property type="evidence" value="ECO:0007669"/>
    <property type="project" value="TreeGrafter"/>
</dbReference>
<keyword evidence="4" id="KW-0479">Metal-binding</keyword>
<evidence type="ECO:0000256" key="4">
    <source>
        <dbReference type="PIRSR" id="PIRSR601019-2"/>
    </source>
</evidence>
<evidence type="ECO:0000256" key="2">
    <source>
        <dbReference type="ARBA" id="ARBA00023134"/>
    </source>
</evidence>
<keyword evidence="7" id="KW-1185">Reference proteome</keyword>
<dbReference type="AlphaFoldDB" id="A0A9P5TJ99"/>